<dbReference type="EMBL" id="BMAU01021282">
    <property type="protein sequence ID" value="GFY08515.1"/>
    <property type="molecule type" value="Genomic_DNA"/>
</dbReference>
<evidence type="ECO:0000256" key="1">
    <source>
        <dbReference type="SAM" id="MobiDB-lite"/>
    </source>
</evidence>
<proteinExistence type="predicted"/>
<accession>A0A8X6SBW3</accession>
<protein>
    <submittedName>
        <fullName evidence="2">Uncharacterized protein</fullName>
    </submittedName>
</protein>
<name>A0A8X6SBW3_TRICX</name>
<evidence type="ECO:0000313" key="2">
    <source>
        <dbReference type="EMBL" id="GFY08515.1"/>
    </source>
</evidence>
<organism evidence="2 3">
    <name type="scientific">Trichonephila clavipes</name>
    <name type="common">Golden silk orbweaver</name>
    <name type="synonym">Nephila clavipes</name>
    <dbReference type="NCBI Taxonomy" id="2585209"/>
    <lineage>
        <taxon>Eukaryota</taxon>
        <taxon>Metazoa</taxon>
        <taxon>Ecdysozoa</taxon>
        <taxon>Arthropoda</taxon>
        <taxon>Chelicerata</taxon>
        <taxon>Arachnida</taxon>
        <taxon>Araneae</taxon>
        <taxon>Araneomorphae</taxon>
        <taxon>Entelegynae</taxon>
        <taxon>Araneoidea</taxon>
        <taxon>Nephilidae</taxon>
        <taxon>Trichonephila</taxon>
    </lineage>
</organism>
<gene>
    <name evidence="2" type="ORF">TNCV_809481</name>
</gene>
<dbReference type="Proteomes" id="UP000887159">
    <property type="component" value="Unassembled WGS sequence"/>
</dbReference>
<feature type="region of interest" description="Disordered" evidence="1">
    <location>
        <begin position="1"/>
        <end position="29"/>
    </location>
</feature>
<dbReference type="AlphaFoldDB" id="A0A8X6SBW3"/>
<comment type="caution">
    <text evidence="2">The sequence shown here is derived from an EMBL/GenBank/DDBJ whole genome shotgun (WGS) entry which is preliminary data.</text>
</comment>
<evidence type="ECO:0000313" key="3">
    <source>
        <dbReference type="Proteomes" id="UP000887159"/>
    </source>
</evidence>
<sequence length="108" mass="11836">MPSDSSKWSRGRCVINSSPLKNQRAEKADTGATVREYYGHTALSGNVIRTPKVRFQILTPHSKTHKGLTFDVPARARLVATENENPDVLLGCKAFPPNPGVPACQHQN</sequence>
<reference evidence="2" key="1">
    <citation type="submission" date="2020-08" db="EMBL/GenBank/DDBJ databases">
        <title>Multicomponent nature underlies the extraordinary mechanical properties of spider dragline silk.</title>
        <authorList>
            <person name="Kono N."/>
            <person name="Nakamura H."/>
            <person name="Mori M."/>
            <person name="Yoshida Y."/>
            <person name="Ohtoshi R."/>
            <person name="Malay A.D."/>
            <person name="Moran D.A.P."/>
            <person name="Tomita M."/>
            <person name="Numata K."/>
            <person name="Arakawa K."/>
        </authorList>
    </citation>
    <scope>NUCLEOTIDE SEQUENCE</scope>
</reference>
<keyword evidence="3" id="KW-1185">Reference proteome</keyword>